<evidence type="ECO:0000256" key="2">
    <source>
        <dbReference type="PROSITE-ProRule" id="PRU00335"/>
    </source>
</evidence>
<accession>A0ABY5FIK3</accession>
<organism evidence="4 5">
    <name type="scientific">Streptomyces cavourensis</name>
    <dbReference type="NCBI Taxonomy" id="67258"/>
    <lineage>
        <taxon>Bacteria</taxon>
        <taxon>Bacillati</taxon>
        <taxon>Actinomycetota</taxon>
        <taxon>Actinomycetes</taxon>
        <taxon>Kitasatosporales</taxon>
        <taxon>Streptomycetaceae</taxon>
        <taxon>Streptomyces</taxon>
    </lineage>
</organism>
<keyword evidence="5" id="KW-1185">Reference proteome</keyword>
<evidence type="ECO:0000256" key="1">
    <source>
        <dbReference type="ARBA" id="ARBA00023125"/>
    </source>
</evidence>
<dbReference type="PANTHER" id="PTHR30055">
    <property type="entry name" value="HTH-TYPE TRANSCRIPTIONAL REGULATOR RUTR"/>
    <property type="match status" value="1"/>
</dbReference>
<evidence type="ECO:0000313" key="5">
    <source>
        <dbReference type="Proteomes" id="UP001058236"/>
    </source>
</evidence>
<keyword evidence="4" id="KW-0614">Plasmid</keyword>
<protein>
    <submittedName>
        <fullName evidence="4">TetR/AcrR family transcriptional regulator</fullName>
    </submittedName>
</protein>
<geneLocation type="plasmid" evidence="4 5">
    <name>unnamed</name>
</geneLocation>
<dbReference type="SUPFAM" id="SSF46689">
    <property type="entry name" value="Homeodomain-like"/>
    <property type="match status" value="1"/>
</dbReference>
<sequence length="211" mass="23078">MPKIEAGNVREHRAQRLAQLIDAAEELLEEGGAEALTAGAVAARAGIARNSIYRYFNSIDDLIELIVTREFPAWIDAVEQAIAAETTPTAQAAAYVRANLEQAARGTHGWRAALSRDSLSPSARKRVRDLHISLHEALARVVRELGQPQPELTVAVVQAVVDACIRRIDQGDDLTTVADFAAGATRRLLADDNVSHHRDAPRPGRAQDRRW</sequence>
<dbReference type="PANTHER" id="PTHR30055:SF226">
    <property type="entry name" value="HTH-TYPE TRANSCRIPTIONAL REGULATOR PKSA"/>
    <property type="match status" value="1"/>
</dbReference>
<proteinExistence type="predicted"/>
<dbReference type="InterPro" id="IPR050109">
    <property type="entry name" value="HTH-type_TetR-like_transc_reg"/>
</dbReference>
<dbReference type="PRINTS" id="PR00455">
    <property type="entry name" value="HTHTETR"/>
</dbReference>
<feature type="domain" description="HTH tetR-type" evidence="3">
    <location>
        <begin position="14"/>
        <end position="74"/>
    </location>
</feature>
<reference evidence="4" key="1">
    <citation type="submission" date="2022-07" db="EMBL/GenBank/DDBJ databases">
        <title>Genomic of Streptomyces cavourensis F2.</title>
        <authorList>
            <person name="Hu S."/>
            <person name="Liang W."/>
        </authorList>
    </citation>
    <scope>NUCLEOTIDE SEQUENCE</scope>
    <source>
        <strain evidence="4">F2</strain>
        <plasmid evidence="4">unnamed</plasmid>
    </source>
</reference>
<keyword evidence="1 2" id="KW-0238">DNA-binding</keyword>
<dbReference type="Gene3D" id="1.10.357.10">
    <property type="entry name" value="Tetracycline Repressor, domain 2"/>
    <property type="match status" value="1"/>
</dbReference>
<evidence type="ECO:0000259" key="3">
    <source>
        <dbReference type="PROSITE" id="PS50977"/>
    </source>
</evidence>
<dbReference type="Pfam" id="PF00440">
    <property type="entry name" value="TetR_N"/>
    <property type="match status" value="1"/>
</dbReference>
<dbReference type="RefSeq" id="WP_255240253.1">
    <property type="nucleotide sequence ID" value="NZ_CP101398.1"/>
</dbReference>
<evidence type="ECO:0000313" key="4">
    <source>
        <dbReference type="EMBL" id="UTR83563.1"/>
    </source>
</evidence>
<name>A0ABY5FIK3_9ACTN</name>
<dbReference type="PROSITE" id="PS50977">
    <property type="entry name" value="HTH_TETR_2"/>
    <property type="match status" value="1"/>
</dbReference>
<dbReference type="InterPro" id="IPR009057">
    <property type="entry name" value="Homeodomain-like_sf"/>
</dbReference>
<dbReference type="InterPro" id="IPR001647">
    <property type="entry name" value="HTH_TetR"/>
</dbReference>
<dbReference type="EMBL" id="CP101398">
    <property type="protein sequence ID" value="UTR83563.1"/>
    <property type="molecule type" value="Genomic_DNA"/>
</dbReference>
<gene>
    <name evidence="4" type="ORF">NLU04_34155</name>
</gene>
<feature type="DNA-binding region" description="H-T-H motif" evidence="2">
    <location>
        <begin position="37"/>
        <end position="56"/>
    </location>
</feature>
<dbReference type="Proteomes" id="UP001058236">
    <property type="component" value="Plasmid unnamed"/>
</dbReference>